<evidence type="ECO:0000259" key="3">
    <source>
        <dbReference type="PROSITE" id="PS50600"/>
    </source>
</evidence>
<name>A0A8S1T8C1_PAROT</name>
<keyword evidence="2" id="KW-0378">Hydrolase</keyword>
<dbReference type="EMBL" id="CAJJDP010000020">
    <property type="protein sequence ID" value="CAD8147689.1"/>
    <property type="molecule type" value="Genomic_DNA"/>
</dbReference>
<dbReference type="GO" id="GO:0008234">
    <property type="term" value="F:cysteine-type peptidase activity"/>
    <property type="evidence" value="ECO:0007669"/>
    <property type="project" value="InterPro"/>
</dbReference>
<accession>A0A8S1T8C1</accession>
<feature type="domain" description="Ubiquitin-like protease family profile" evidence="3">
    <location>
        <begin position="12"/>
        <end position="254"/>
    </location>
</feature>
<evidence type="ECO:0000313" key="5">
    <source>
        <dbReference type="Proteomes" id="UP000683925"/>
    </source>
</evidence>
<evidence type="ECO:0000256" key="1">
    <source>
        <dbReference type="ARBA" id="ARBA00022670"/>
    </source>
</evidence>
<proteinExistence type="predicted"/>
<gene>
    <name evidence="4" type="ORF">POCTA_138.1.T0200151</name>
</gene>
<dbReference type="AlphaFoldDB" id="A0A8S1T8C1"/>
<dbReference type="PROSITE" id="PS50600">
    <property type="entry name" value="ULP_PROTEASE"/>
    <property type="match status" value="1"/>
</dbReference>
<reference evidence="4" key="1">
    <citation type="submission" date="2021-01" db="EMBL/GenBank/DDBJ databases">
        <authorList>
            <consortium name="Genoscope - CEA"/>
            <person name="William W."/>
        </authorList>
    </citation>
    <scope>NUCLEOTIDE SEQUENCE</scope>
</reference>
<evidence type="ECO:0000313" key="4">
    <source>
        <dbReference type="EMBL" id="CAD8147689.1"/>
    </source>
</evidence>
<dbReference type="GO" id="GO:0006508">
    <property type="term" value="P:proteolysis"/>
    <property type="evidence" value="ECO:0007669"/>
    <property type="project" value="UniProtKB-KW"/>
</dbReference>
<dbReference type="Proteomes" id="UP000683925">
    <property type="component" value="Unassembled WGS sequence"/>
</dbReference>
<keyword evidence="1" id="KW-0645">Protease</keyword>
<dbReference type="Pfam" id="PF02902">
    <property type="entry name" value="Peptidase_C48"/>
    <property type="match status" value="1"/>
</dbReference>
<organism evidence="4 5">
    <name type="scientific">Paramecium octaurelia</name>
    <dbReference type="NCBI Taxonomy" id="43137"/>
    <lineage>
        <taxon>Eukaryota</taxon>
        <taxon>Sar</taxon>
        <taxon>Alveolata</taxon>
        <taxon>Ciliophora</taxon>
        <taxon>Intramacronucleata</taxon>
        <taxon>Oligohymenophorea</taxon>
        <taxon>Peniculida</taxon>
        <taxon>Parameciidae</taxon>
        <taxon>Paramecium</taxon>
    </lineage>
</organism>
<dbReference type="OrthoDB" id="312885at2759"/>
<sequence>MIKQNDNRKNGVTIDKAFIDILENKQYLTSSHMTFFQNVFNKYFQNRRKIFLVDCYFFAEFMPKLTDQLSKNLIDFEKVNKIKQQIEDKKTYQQNIISNSGNFKSGLSTQKAKEEAQLEETKKKKFVFEIISINQIKQVDEGIFKISQLETLLSQQTLNNDYQKGSSIANYDYAYFPINLGNYHWISVLVYFNEGKIIYQDSLNGYNTDIMAGIDRIIKYKCTTNFNWEILQNTPMQSGSLDCGVFALYALFFLYTRGELIKRDSYSQTFITKVRQNFVALTKAELNNNLNADQVINIVNYL</sequence>
<comment type="caution">
    <text evidence="4">The sequence shown here is derived from an EMBL/GenBank/DDBJ whole genome shotgun (WGS) entry which is preliminary data.</text>
</comment>
<keyword evidence="5" id="KW-1185">Reference proteome</keyword>
<evidence type="ECO:0000256" key="2">
    <source>
        <dbReference type="ARBA" id="ARBA00022801"/>
    </source>
</evidence>
<protein>
    <recommendedName>
        <fullName evidence="3">Ubiquitin-like protease family profile domain-containing protein</fullName>
    </recommendedName>
</protein>
<dbReference type="InterPro" id="IPR003653">
    <property type="entry name" value="Peptidase_C48_C"/>
</dbReference>
<dbReference type="OMA" id="AYFPINL"/>